<dbReference type="GO" id="GO:0006412">
    <property type="term" value="P:translation"/>
    <property type="evidence" value="ECO:0007669"/>
    <property type="project" value="InterPro"/>
</dbReference>
<dbReference type="InterPro" id="IPR005822">
    <property type="entry name" value="Ribosomal_uL13"/>
</dbReference>
<evidence type="ECO:0000256" key="1">
    <source>
        <dbReference type="ARBA" id="ARBA00006227"/>
    </source>
</evidence>
<dbReference type="EMBL" id="KQ979608">
    <property type="protein sequence ID" value="KYN20266.1"/>
    <property type="molecule type" value="Genomic_DNA"/>
</dbReference>
<accession>A0A195E5A4</accession>
<proteinExistence type="inferred from homology"/>
<dbReference type="STRING" id="471704.A0A195E5A4"/>
<keyword evidence="5" id="KW-1185">Reference proteome</keyword>
<dbReference type="Proteomes" id="UP000078492">
    <property type="component" value="Unassembled WGS sequence"/>
</dbReference>
<gene>
    <name evidence="4" type="ORF">ALC57_07170</name>
</gene>
<dbReference type="Pfam" id="PF00572">
    <property type="entry name" value="Ribosomal_L13"/>
    <property type="match status" value="1"/>
</dbReference>
<dbReference type="AlphaFoldDB" id="A0A195E5A4"/>
<dbReference type="GO" id="GO:0005840">
    <property type="term" value="C:ribosome"/>
    <property type="evidence" value="ECO:0007669"/>
    <property type="project" value="UniProtKB-KW"/>
</dbReference>
<protein>
    <submittedName>
        <fullName evidence="4">39S ribosomal protein L13, mitochondrial</fullName>
    </submittedName>
</protein>
<reference evidence="4 5" key="1">
    <citation type="submission" date="2015-09" db="EMBL/GenBank/DDBJ databases">
        <title>Trachymyrmex cornetzi WGS genome.</title>
        <authorList>
            <person name="Nygaard S."/>
            <person name="Hu H."/>
            <person name="Boomsma J."/>
            <person name="Zhang G."/>
        </authorList>
    </citation>
    <scope>NUCLEOTIDE SEQUENCE [LARGE SCALE GENOMIC DNA]</scope>
    <source>
        <strain evidence="4">Tcor2-1</strain>
        <tissue evidence="4">Whole body</tissue>
    </source>
</reference>
<evidence type="ECO:0000313" key="5">
    <source>
        <dbReference type="Proteomes" id="UP000078492"/>
    </source>
</evidence>
<dbReference type="InterPro" id="IPR036899">
    <property type="entry name" value="Ribosomal_uL13_sf"/>
</dbReference>
<dbReference type="SUPFAM" id="SSF52161">
    <property type="entry name" value="Ribosomal protein L13"/>
    <property type="match status" value="1"/>
</dbReference>
<dbReference type="GO" id="GO:1990904">
    <property type="term" value="C:ribonucleoprotein complex"/>
    <property type="evidence" value="ECO:0007669"/>
    <property type="project" value="UniProtKB-KW"/>
</dbReference>
<organism evidence="4 5">
    <name type="scientific">Trachymyrmex cornetzi</name>
    <dbReference type="NCBI Taxonomy" id="471704"/>
    <lineage>
        <taxon>Eukaryota</taxon>
        <taxon>Metazoa</taxon>
        <taxon>Ecdysozoa</taxon>
        <taxon>Arthropoda</taxon>
        <taxon>Hexapoda</taxon>
        <taxon>Insecta</taxon>
        <taxon>Pterygota</taxon>
        <taxon>Neoptera</taxon>
        <taxon>Endopterygota</taxon>
        <taxon>Hymenoptera</taxon>
        <taxon>Apocrita</taxon>
        <taxon>Aculeata</taxon>
        <taxon>Formicoidea</taxon>
        <taxon>Formicidae</taxon>
        <taxon>Myrmicinae</taxon>
        <taxon>Trachymyrmex</taxon>
    </lineage>
</organism>
<evidence type="ECO:0000313" key="4">
    <source>
        <dbReference type="EMBL" id="KYN20266.1"/>
    </source>
</evidence>
<comment type="similarity">
    <text evidence="1">Belongs to the universal ribosomal protein uL13 family.</text>
</comment>
<keyword evidence="2 4" id="KW-0689">Ribosomal protein</keyword>
<evidence type="ECO:0000256" key="2">
    <source>
        <dbReference type="ARBA" id="ARBA00022980"/>
    </source>
</evidence>
<dbReference type="GO" id="GO:0003735">
    <property type="term" value="F:structural constituent of ribosome"/>
    <property type="evidence" value="ECO:0007669"/>
    <property type="project" value="InterPro"/>
</dbReference>
<name>A0A195E5A4_9HYME</name>
<sequence length="113" mass="13503">MLSMALAYRVGEATVRMIVKEICYRKCFNANLYETSIVEKAVYRALPKTLLRRHTMQRLHIFPDEKIPEDMLKNITNQIKQLRIVPVQLKRIPRTEIDNFPQLLRYPKNYILK</sequence>
<dbReference type="Gene3D" id="3.90.1180.10">
    <property type="entry name" value="Ribosomal protein L13"/>
    <property type="match status" value="1"/>
</dbReference>
<evidence type="ECO:0000256" key="3">
    <source>
        <dbReference type="ARBA" id="ARBA00023274"/>
    </source>
</evidence>
<keyword evidence="3" id="KW-0687">Ribonucleoprotein</keyword>